<organism evidence="1 2">
    <name type="scientific">Arctium lappa</name>
    <name type="common">Greater burdock</name>
    <name type="synonym">Lappa major</name>
    <dbReference type="NCBI Taxonomy" id="4217"/>
    <lineage>
        <taxon>Eukaryota</taxon>
        <taxon>Viridiplantae</taxon>
        <taxon>Streptophyta</taxon>
        <taxon>Embryophyta</taxon>
        <taxon>Tracheophyta</taxon>
        <taxon>Spermatophyta</taxon>
        <taxon>Magnoliopsida</taxon>
        <taxon>eudicotyledons</taxon>
        <taxon>Gunneridae</taxon>
        <taxon>Pentapetalae</taxon>
        <taxon>asterids</taxon>
        <taxon>campanulids</taxon>
        <taxon>Asterales</taxon>
        <taxon>Asteraceae</taxon>
        <taxon>Carduoideae</taxon>
        <taxon>Cardueae</taxon>
        <taxon>Arctiinae</taxon>
        <taxon>Arctium</taxon>
    </lineage>
</organism>
<comment type="caution">
    <text evidence="1">The sequence shown here is derived from an EMBL/GenBank/DDBJ whole genome shotgun (WGS) entry which is preliminary data.</text>
</comment>
<reference evidence="1 2" key="2">
    <citation type="journal article" date="2022" name="Mol. Ecol. Resour.">
        <title>The genomes of chicory, endive, great burdock and yacon provide insights into Asteraceae paleo-polyploidization history and plant inulin production.</title>
        <authorList>
            <person name="Fan W."/>
            <person name="Wang S."/>
            <person name="Wang H."/>
            <person name="Wang A."/>
            <person name="Jiang F."/>
            <person name="Liu H."/>
            <person name="Zhao H."/>
            <person name="Xu D."/>
            <person name="Zhang Y."/>
        </authorList>
    </citation>
    <scope>NUCLEOTIDE SEQUENCE [LARGE SCALE GENOMIC DNA]</scope>
    <source>
        <strain evidence="2">cv. Niubang</strain>
    </source>
</reference>
<proteinExistence type="predicted"/>
<evidence type="ECO:0000313" key="2">
    <source>
        <dbReference type="Proteomes" id="UP001055879"/>
    </source>
</evidence>
<reference evidence="2" key="1">
    <citation type="journal article" date="2022" name="Mol. Ecol. Resour.">
        <title>The genomes of chicory, endive, great burdock and yacon provide insights into Asteraceae palaeo-polyploidization history and plant inulin production.</title>
        <authorList>
            <person name="Fan W."/>
            <person name="Wang S."/>
            <person name="Wang H."/>
            <person name="Wang A."/>
            <person name="Jiang F."/>
            <person name="Liu H."/>
            <person name="Zhao H."/>
            <person name="Xu D."/>
            <person name="Zhang Y."/>
        </authorList>
    </citation>
    <scope>NUCLEOTIDE SEQUENCE [LARGE SCALE GENOMIC DNA]</scope>
    <source>
        <strain evidence="2">cv. Niubang</strain>
    </source>
</reference>
<name>A0ACB9FGP3_ARCLA</name>
<dbReference type="EMBL" id="CM042047">
    <property type="protein sequence ID" value="KAI3770242.1"/>
    <property type="molecule type" value="Genomic_DNA"/>
</dbReference>
<gene>
    <name evidence="1" type="ORF">L6452_01368</name>
</gene>
<keyword evidence="2" id="KW-1185">Reference proteome</keyword>
<sequence length="526" mass="60650">MATYIEFVSNPIFPLIITPLFLLCFYIYSQQHKYGKKMKQYHPVGGTKFNQLINYRRLHDYNTDLATKYKTYRVFNPFRGEIYTSDPTVVEYILKTNFENYGKGMYTHNVLKDLLGNGIFTVDGDEWKEQRKVSSHEFSNKVLRDFSGVVFTKTAIKVGNIFSKAANSNQTVDITDLFMKATTDSIFKVAFGIDVDNISGSNEEGARFSRAFDDANELVLRRFFDISWKIQKLLNIGTEAELRKNIKVIDDFVYKLIETKIEKMHNAIDDCSLKKEDILSRFLQMNNIDPKYIRDIIVNFVLAGKDPIATSLYWFIYMLCKHPQVQDKVAKEIQEATNMNMEELEITNVADFAARVSEQALHKMKYLHATLTETIRLYPALSLDPKICFSDDVLPDGCNVKKGDVVVYLPYAMGRMKFIWGDDALEFKPERWLDHNGCFHPENPFKFTAFQAGPRTCLGRDFAYRQMKIFSSILLGCFAFKLTDENKIPMYRTMINLQIDGPLHISVSKRYGAANKAEGSKGKDMM</sequence>
<protein>
    <submittedName>
        <fullName evidence="1">Uncharacterized protein</fullName>
    </submittedName>
</protein>
<evidence type="ECO:0000313" key="1">
    <source>
        <dbReference type="EMBL" id="KAI3770242.1"/>
    </source>
</evidence>
<accession>A0ACB9FGP3</accession>
<dbReference type="Proteomes" id="UP001055879">
    <property type="component" value="Linkage Group LG01"/>
</dbReference>